<keyword evidence="2" id="KW-1185">Reference proteome</keyword>
<dbReference type="Proteomes" id="UP001162992">
    <property type="component" value="Chromosome 2"/>
</dbReference>
<sequence length="969" mass="106592">MDNSSYSNHQQQQFQHQVQEVSYAGHDNNVGSVSGSTSTSAANGSYNYSQVFSAFPPSNNLYGYGPSNYQSSNYGYLQQGNDSYAQNTGIYPGSAAPYQSVSSFQNRSSYTELASYPGASTYYNGGAYQASTYPPASVYSGPTGAWNNQSYNSYGSYPSYGGYSAPNSSSNLNAVSAQSQYQQECQQWADYYASLEPKVQSATVTSSAPGTEPDIPSAVSLCTSTPTYASVVAQGTSNNFYSAVNQPPPPGTQPSWQVPAPSHFETASQHLSSTTGTINNGSQWDTALMQLPVNDSYGQSSEHFQQVQNNNSLQQEQQDPLPSSQQDTHVTHIPEPSPSDHQKPLKFHSSVQQFTSLEASKQRMSKLQIPTNPRITQNLGVVISNGPKGALPDSSKPQKPAYISIRGKSSINKVSSDDIADATLQPGMFPPSLRAYVERALALCKDDAQKAVCQDYLKEIITQASCDGSLFSKDWDIEPLYALSSMLAKGISKQVAASVKLDSVSTRRVKSRWEPVGEKLEDIKDSIDADSSKTEVLEGSKGQEFAVSPKKWEKQETTWINQQQHHITSTKPSKRGGQKIKKPDPGTGGVGTSSESDTDLDQGGFHLGSLLTTETPEEKRKRQTRTKRFERSKEYSGPKGSTKPKLQGNASSRRASAIRLVMSVGDVNGQAVEDINWDSLTIRGTCQEIEKRYLRLTSAPDPSTVRPEDVLRKALAMVQSTPKNYLYKCEQLKSIRQDLTVQRIRNEFTVQVYETHARMALEAGDLAEYNQCQAQLKGLYSEGISGSYNEFTAYSLLYMVFQNVNNRDLLSSMARLSHAARQDEAVRHALAVRSAVATGNYTSFFRLYRTAPKMSSFLMDLHVERMRFEAVKCMSRSYRPTLPLSFMARTLGFSSLSLVNGLDEKESDGLEDCEEWLKTHGAQVVYESSTNELMLETKMSAATLFMPEPEDVVPHGDANLAVNDFLTRS</sequence>
<organism evidence="1 2">
    <name type="scientific">Diphasiastrum complanatum</name>
    <name type="common">Issler's clubmoss</name>
    <name type="synonym">Lycopodium complanatum</name>
    <dbReference type="NCBI Taxonomy" id="34168"/>
    <lineage>
        <taxon>Eukaryota</taxon>
        <taxon>Viridiplantae</taxon>
        <taxon>Streptophyta</taxon>
        <taxon>Embryophyta</taxon>
        <taxon>Tracheophyta</taxon>
        <taxon>Lycopodiopsida</taxon>
        <taxon>Lycopodiales</taxon>
        <taxon>Lycopodiaceae</taxon>
        <taxon>Lycopodioideae</taxon>
        <taxon>Diphasiastrum</taxon>
    </lineage>
</organism>
<evidence type="ECO:0000313" key="2">
    <source>
        <dbReference type="Proteomes" id="UP001162992"/>
    </source>
</evidence>
<reference evidence="2" key="1">
    <citation type="journal article" date="2024" name="Proc. Natl. Acad. Sci. U.S.A.">
        <title>Extraordinary preservation of gene collinearity over three hundred million years revealed in homosporous lycophytes.</title>
        <authorList>
            <person name="Li C."/>
            <person name="Wickell D."/>
            <person name="Kuo L.Y."/>
            <person name="Chen X."/>
            <person name="Nie B."/>
            <person name="Liao X."/>
            <person name="Peng D."/>
            <person name="Ji J."/>
            <person name="Jenkins J."/>
            <person name="Williams M."/>
            <person name="Shu S."/>
            <person name="Plott C."/>
            <person name="Barry K."/>
            <person name="Rajasekar S."/>
            <person name="Grimwood J."/>
            <person name="Han X."/>
            <person name="Sun S."/>
            <person name="Hou Z."/>
            <person name="He W."/>
            <person name="Dai G."/>
            <person name="Sun C."/>
            <person name="Schmutz J."/>
            <person name="Leebens-Mack J.H."/>
            <person name="Li F.W."/>
            <person name="Wang L."/>
        </authorList>
    </citation>
    <scope>NUCLEOTIDE SEQUENCE [LARGE SCALE GENOMIC DNA]</scope>
    <source>
        <strain evidence="2">cv. PW_Plant_1</strain>
    </source>
</reference>
<comment type="caution">
    <text evidence="1">The sequence shown here is derived from an EMBL/GenBank/DDBJ whole genome shotgun (WGS) entry which is preliminary data.</text>
</comment>
<dbReference type="EMBL" id="CM055093">
    <property type="protein sequence ID" value="KAJ7566069.1"/>
    <property type="molecule type" value="Genomic_DNA"/>
</dbReference>
<name>A0ACC2EHN0_DIPCM</name>
<accession>A0ACC2EHN0</accession>
<evidence type="ECO:0000313" key="1">
    <source>
        <dbReference type="EMBL" id="KAJ7566069.1"/>
    </source>
</evidence>
<gene>
    <name evidence="1" type="ORF">O6H91_02G086800</name>
</gene>
<proteinExistence type="predicted"/>
<protein>
    <submittedName>
        <fullName evidence="1">Uncharacterized protein</fullName>
    </submittedName>
</protein>